<feature type="compositionally biased region" description="Acidic residues" evidence="7">
    <location>
        <begin position="330"/>
        <end position="347"/>
    </location>
</feature>
<dbReference type="EMBL" id="AP028919">
    <property type="protein sequence ID" value="BET00016.1"/>
    <property type="molecule type" value="Genomic_DNA"/>
</dbReference>
<feature type="compositionally biased region" description="Basic and acidic residues" evidence="7">
    <location>
        <begin position="348"/>
        <end position="359"/>
    </location>
</feature>
<dbReference type="Pfam" id="PF03031">
    <property type="entry name" value="NIF"/>
    <property type="match status" value="1"/>
</dbReference>
<dbReference type="CDD" id="cd17729">
    <property type="entry name" value="BRCT_CTDP1"/>
    <property type="match status" value="1"/>
</dbReference>
<evidence type="ECO:0000256" key="6">
    <source>
        <dbReference type="RuleBase" id="RU366066"/>
    </source>
</evidence>
<comment type="catalytic activity">
    <reaction evidence="5 6">
        <text>O-phospho-L-threonyl-[protein] + H2O = L-threonyl-[protein] + phosphate</text>
        <dbReference type="Rhea" id="RHEA:47004"/>
        <dbReference type="Rhea" id="RHEA-COMP:11060"/>
        <dbReference type="Rhea" id="RHEA-COMP:11605"/>
        <dbReference type="ChEBI" id="CHEBI:15377"/>
        <dbReference type="ChEBI" id="CHEBI:30013"/>
        <dbReference type="ChEBI" id="CHEBI:43474"/>
        <dbReference type="ChEBI" id="CHEBI:61977"/>
        <dbReference type="EC" id="3.1.3.16"/>
    </reaction>
</comment>
<dbReference type="SUPFAM" id="SSF56784">
    <property type="entry name" value="HAD-like"/>
    <property type="match status" value="1"/>
</dbReference>
<feature type="compositionally biased region" description="Polar residues" evidence="7">
    <location>
        <begin position="360"/>
        <end position="377"/>
    </location>
</feature>
<feature type="compositionally biased region" description="Basic and acidic residues" evidence="7">
    <location>
        <begin position="753"/>
        <end position="762"/>
    </location>
</feature>
<dbReference type="PROSITE" id="PS50969">
    <property type="entry name" value="FCP1"/>
    <property type="match status" value="1"/>
</dbReference>
<reference evidence="10 11" key="1">
    <citation type="submission" date="2023-09" db="EMBL/GenBank/DDBJ databases">
        <title>Nesidiocoris tenuis whole genome shotgun sequence.</title>
        <authorList>
            <person name="Shibata T."/>
            <person name="Shimoda M."/>
            <person name="Kobayashi T."/>
            <person name="Uehara T."/>
        </authorList>
    </citation>
    <scope>NUCLEOTIDE SEQUENCE [LARGE SCALE GENOMIC DNA]</scope>
    <source>
        <strain evidence="10 11">Japan</strain>
    </source>
</reference>
<feature type="region of interest" description="Disordered" evidence="7">
    <location>
        <begin position="650"/>
        <end position="669"/>
    </location>
</feature>
<feature type="compositionally biased region" description="Basic and acidic residues" evidence="7">
    <location>
        <begin position="412"/>
        <end position="446"/>
    </location>
</feature>
<dbReference type="SUPFAM" id="SSF52113">
    <property type="entry name" value="BRCT domain"/>
    <property type="match status" value="1"/>
</dbReference>
<accession>A0ABN7B6I7</accession>
<evidence type="ECO:0000256" key="2">
    <source>
        <dbReference type="ARBA" id="ARBA00022801"/>
    </source>
</evidence>
<protein>
    <recommendedName>
        <fullName evidence="6">RNA polymerase II subunit A C-terminal domain phosphatase</fullName>
        <ecNumber evidence="6">3.1.3.16</ecNumber>
    </recommendedName>
</protein>
<evidence type="ECO:0000256" key="7">
    <source>
        <dbReference type="SAM" id="MobiDB-lite"/>
    </source>
</evidence>
<feature type="domain" description="BRCT" evidence="8">
    <location>
        <begin position="558"/>
        <end position="651"/>
    </location>
</feature>
<dbReference type="NCBIfam" id="TIGR02250">
    <property type="entry name" value="FCP1_euk"/>
    <property type="match status" value="1"/>
</dbReference>
<dbReference type="PANTHER" id="PTHR23081:SF36">
    <property type="entry name" value="RNA POLYMERASE II SUBUNIT A C-TERMINAL DOMAIN PHOSPHATASE"/>
    <property type="match status" value="1"/>
</dbReference>
<comment type="subcellular location">
    <subcellularLocation>
        <location evidence="1 6">Nucleus</location>
    </subcellularLocation>
</comment>
<dbReference type="InterPro" id="IPR023214">
    <property type="entry name" value="HAD_sf"/>
</dbReference>
<dbReference type="Gene3D" id="3.40.50.10190">
    <property type="entry name" value="BRCT domain"/>
    <property type="match status" value="1"/>
</dbReference>
<dbReference type="Pfam" id="PF00533">
    <property type="entry name" value="BRCT"/>
    <property type="match status" value="1"/>
</dbReference>
<evidence type="ECO:0000259" key="9">
    <source>
        <dbReference type="PROSITE" id="PS50969"/>
    </source>
</evidence>
<dbReference type="InterPro" id="IPR011947">
    <property type="entry name" value="FCP1_euk"/>
</dbReference>
<dbReference type="InterPro" id="IPR004274">
    <property type="entry name" value="FCP1_dom"/>
</dbReference>
<dbReference type="InterPro" id="IPR036420">
    <property type="entry name" value="BRCT_dom_sf"/>
</dbReference>
<evidence type="ECO:0000313" key="11">
    <source>
        <dbReference type="Proteomes" id="UP001307889"/>
    </source>
</evidence>
<evidence type="ECO:0000256" key="1">
    <source>
        <dbReference type="ARBA" id="ARBA00004123"/>
    </source>
</evidence>
<evidence type="ECO:0000256" key="4">
    <source>
        <dbReference type="ARBA" id="ARBA00047761"/>
    </source>
</evidence>
<gene>
    <name evidence="10" type="ORF">NTJ_12832</name>
</gene>
<feature type="compositionally biased region" description="Acidic residues" evidence="7">
    <location>
        <begin position="460"/>
        <end position="474"/>
    </location>
</feature>
<evidence type="ECO:0000256" key="5">
    <source>
        <dbReference type="ARBA" id="ARBA00048336"/>
    </source>
</evidence>
<feature type="region of interest" description="Disordered" evidence="7">
    <location>
        <begin position="688"/>
        <end position="762"/>
    </location>
</feature>
<keyword evidence="11" id="KW-1185">Reference proteome</keyword>
<dbReference type="InterPro" id="IPR036412">
    <property type="entry name" value="HAD-like_sf"/>
</dbReference>
<dbReference type="Gene3D" id="2.40.50.100">
    <property type="match status" value="1"/>
</dbReference>
<proteinExistence type="predicted"/>
<feature type="compositionally biased region" description="Basic and acidic residues" evidence="7">
    <location>
        <begin position="392"/>
        <end position="404"/>
    </location>
</feature>
<organism evidence="10 11">
    <name type="scientific">Nesidiocoris tenuis</name>
    <dbReference type="NCBI Taxonomy" id="355587"/>
    <lineage>
        <taxon>Eukaryota</taxon>
        <taxon>Metazoa</taxon>
        <taxon>Ecdysozoa</taxon>
        <taxon>Arthropoda</taxon>
        <taxon>Hexapoda</taxon>
        <taxon>Insecta</taxon>
        <taxon>Pterygota</taxon>
        <taxon>Neoptera</taxon>
        <taxon>Paraneoptera</taxon>
        <taxon>Hemiptera</taxon>
        <taxon>Heteroptera</taxon>
        <taxon>Panheteroptera</taxon>
        <taxon>Cimicomorpha</taxon>
        <taxon>Miridae</taxon>
        <taxon>Dicyphina</taxon>
        <taxon>Nesidiocoris</taxon>
    </lineage>
</organism>
<dbReference type="PROSITE" id="PS50172">
    <property type="entry name" value="BRCT"/>
    <property type="match status" value="1"/>
</dbReference>
<dbReference type="SMART" id="SM00292">
    <property type="entry name" value="BRCT"/>
    <property type="match status" value="1"/>
</dbReference>
<dbReference type="Gene3D" id="3.40.50.1000">
    <property type="entry name" value="HAD superfamily/HAD-like"/>
    <property type="match status" value="1"/>
</dbReference>
<dbReference type="InterPro" id="IPR011053">
    <property type="entry name" value="Single_hybrid_motif"/>
</dbReference>
<dbReference type="EC" id="3.1.3.16" evidence="6"/>
<dbReference type="SMART" id="SM00577">
    <property type="entry name" value="CPDc"/>
    <property type="match status" value="1"/>
</dbReference>
<dbReference type="PANTHER" id="PTHR23081">
    <property type="entry name" value="RNA POLYMERASE II CTD PHOSPHATASE"/>
    <property type="match status" value="1"/>
</dbReference>
<evidence type="ECO:0000313" key="10">
    <source>
        <dbReference type="EMBL" id="BET00016.1"/>
    </source>
</evidence>
<evidence type="ECO:0000259" key="8">
    <source>
        <dbReference type="PROSITE" id="PS50172"/>
    </source>
</evidence>
<name>A0ABN7B6I7_9HEMI</name>
<feature type="compositionally biased region" description="Acidic residues" evidence="7">
    <location>
        <begin position="689"/>
        <end position="719"/>
    </location>
</feature>
<dbReference type="CDD" id="cd07521">
    <property type="entry name" value="HAD_FCP1-like"/>
    <property type="match status" value="1"/>
</dbReference>
<comment type="function">
    <text evidence="6">This promotes the activity of RNA polymerase II.</text>
</comment>
<keyword evidence="2 6" id="KW-0378">Hydrolase</keyword>
<dbReference type="InterPro" id="IPR039189">
    <property type="entry name" value="Fcp1"/>
</dbReference>
<feature type="region of interest" description="Disordered" evidence="7">
    <location>
        <begin position="312"/>
        <end position="504"/>
    </location>
</feature>
<comment type="catalytic activity">
    <reaction evidence="4 6">
        <text>O-phospho-L-seryl-[protein] + H2O = L-seryl-[protein] + phosphate</text>
        <dbReference type="Rhea" id="RHEA:20629"/>
        <dbReference type="Rhea" id="RHEA-COMP:9863"/>
        <dbReference type="Rhea" id="RHEA-COMP:11604"/>
        <dbReference type="ChEBI" id="CHEBI:15377"/>
        <dbReference type="ChEBI" id="CHEBI:29999"/>
        <dbReference type="ChEBI" id="CHEBI:43474"/>
        <dbReference type="ChEBI" id="CHEBI:83421"/>
        <dbReference type="EC" id="3.1.3.16"/>
    </reaction>
</comment>
<feature type="domain" description="FCP1 homology" evidence="9">
    <location>
        <begin position="136"/>
        <end position="299"/>
    </location>
</feature>
<dbReference type="Proteomes" id="UP001307889">
    <property type="component" value="Chromosome 11"/>
</dbReference>
<dbReference type="InterPro" id="IPR001357">
    <property type="entry name" value="BRCT_dom"/>
</dbReference>
<sequence length="762" mass="84886">MPEKLSIKSCLRKSVKILKWKVEPGMIVYDGRVLLLYEDEDGKCSKLKSKNVGNVVKLLVSEGDRVNPGDSLLEIDEGCKHHTVINDLCAECGADLQKEDAPDKEATIPMVHSIPQLKVSQEQAEKIGRADVDRLLRDRKLVLLVDLDQTLIHTTHDNIPNNLRDVYHFQLLGPHSSWYHTRLRPGTMKFLKSLTNYYELHICTFGVRPYAHMIAKILDPDGSLFGGRILSRDECFSSDSKFANLQALFPCGDELVCIIDDRDDVWNYSPNLIQVKPYLFFRNTGDIHEPGVTPSSRASTYLAPGVRIKENTSSQVPLVPKGEELKNIDVDDDEDAADDDMNEEMPNLDEHESRTEKSSSGKPSSDTDQNSAENDSPLSKDSKNPELSGDNSDVKMDCTDKDGPQTEPEDLSCDKKVKEVPPDKEKCANTKENDKPNDNSTDKEPSPEVEVEEVQPAVEPMDEGAKEEEDEDVEEMCKKMDEEGDSLYSEGKGKTSEKTDKDSRADKVANDGMIDIDDEDDYLLYLEPILERVHRRFYRIIDKVEEGEANMRYVIARERKSVLEGCIIVFSGLIPLKASLQESGTVLLATKLGAVVEEELSERTTHLVAAGRGTSKVHAASKMPHVKSVSPHWLITAAHRWEKVDERLFPIGSGGPVPPSKPLPQSNKDVPQFLTLSQEEMDAMSLEVDSLEDSENEEVSDPENDVEGANADDYDEENPPDVGRTPGDSSDSDDAAVAGTQDPEEEWSQLGAEIEKGLTDFM</sequence>
<dbReference type="SUPFAM" id="SSF51230">
    <property type="entry name" value="Single hybrid motif"/>
    <property type="match status" value="1"/>
</dbReference>
<evidence type="ECO:0000256" key="3">
    <source>
        <dbReference type="ARBA" id="ARBA00023242"/>
    </source>
</evidence>
<feature type="compositionally biased region" description="Basic and acidic residues" evidence="7">
    <location>
        <begin position="491"/>
        <end position="504"/>
    </location>
</feature>
<keyword evidence="3 6" id="KW-0539">Nucleus</keyword>